<dbReference type="OrthoDB" id="1524306at2"/>
<accession>A0A3G9GMJ5</accession>
<dbReference type="NCBIfam" id="TIGR03357">
    <property type="entry name" value="VI_zyme"/>
    <property type="match status" value="1"/>
</dbReference>
<dbReference type="SUPFAM" id="SSF160719">
    <property type="entry name" value="gpW/gp25-like"/>
    <property type="match status" value="1"/>
</dbReference>
<dbReference type="AlphaFoldDB" id="A0A3G9GMJ5"/>
<dbReference type="InterPro" id="IPR007048">
    <property type="entry name" value="IraD/Gp25-like"/>
</dbReference>
<dbReference type="InterPro" id="IPR017737">
    <property type="entry name" value="TssE1-like"/>
</dbReference>
<evidence type="ECO:0000259" key="1">
    <source>
        <dbReference type="Pfam" id="PF04965"/>
    </source>
</evidence>
<feature type="domain" description="IraD/Gp25-like" evidence="1">
    <location>
        <begin position="38"/>
        <end position="107"/>
    </location>
</feature>
<dbReference type="Pfam" id="PF04965">
    <property type="entry name" value="GPW_gp25"/>
    <property type="match status" value="1"/>
</dbReference>
<dbReference type="RefSeq" id="WP_089084663.1">
    <property type="nucleotide sequence ID" value="NZ_AP018823.1"/>
</dbReference>
<reference evidence="3" key="1">
    <citation type="journal article" date="2017" name="Biotechnol. Biofuels">
        <title>Evaluation of environmental bacterial communities as a factor affecting the growth of duckweed Lemna minor.</title>
        <authorList>
            <person name="Ishizawa H."/>
            <person name="Kuroda M."/>
            <person name="Morikawa M."/>
            <person name="Ike M."/>
        </authorList>
    </citation>
    <scope>NUCLEOTIDE SEQUENCE [LARGE SCALE GENOMIC DNA]</scope>
    <source>
        <strain evidence="3">H3</strain>
    </source>
</reference>
<gene>
    <name evidence="2" type="ORF">DLM_2835</name>
</gene>
<evidence type="ECO:0000313" key="3">
    <source>
        <dbReference type="Proteomes" id="UP000198290"/>
    </source>
</evidence>
<evidence type="ECO:0000313" key="2">
    <source>
        <dbReference type="EMBL" id="BBF86436.1"/>
    </source>
</evidence>
<reference evidence="2 3" key="2">
    <citation type="journal article" date="2017" name="Genome Announc.">
        <title>Draft genome sequence of Aquitalea magnusonii strain H3, a plant growth-promoting bacterium of duckweed Lemna minor.</title>
        <authorList>
            <person name="Ishizawa H."/>
            <person name="Kuroda M."/>
            <person name="Ike M."/>
        </authorList>
    </citation>
    <scope>NUCLEOTIDE SEQUENCE [LARGE SCALE GENOMIC DNA]</scope>
    <source>
        <strain evidence="2 3">H3</strain>
    </source>
</reference>
<keyword evidence="3" id="KW-1185">Reference proteome</keyword>
<reference evidence="3" key="3">
    <citation type="journal article" date="2017" name="Plant Physiol. Biochem.">
        <title>Differential oxidative and antioxidative response of duckweed Lemna minor toward plant growth promoting/inhibiting bacteria.</title>
        <authorList>
            <person name="Ishizawa H."/>
            <person name="Kuroda M."/>
            <person name="Morikawa M."/>
            <person name="Ike M."/>
        </authorList>
    </citation>
    <scope>NUCLEOTIDE SEQUENCE [LARGE SCALE GENOMIC DNA]</scope>
    <source>
        <strain evidence="3">H3</strain>
    </source>
</reference>
<dbReference type="KEGG" id="amah:DLM_2835"/>
<dbReference type="Proteomes" id="UP000198290">
    <property type="component" value="Chromosome"/>
</dbReference>
<protein>
    <recommendedName>
        <fullName evidence="1">IraD/Gp25-like domain-containing protein</fullName>
    </recommendedName>
</protein>
<name>A0A3G9GMJ5_9NEIS</name>
<organism evidence="2 3">
    <name type="scientific">Aquitalea magnusonii</name>
    <dbReference type="NCBI Taxonomy" id="332411"/>
    <lineage>
        <taxon>Bacteria</taxon>
        <taxon>Pseudomonadati</taxon>
        <taxon>Pseudomonadota</taxon>
        <taxon>Betaproteobacteria</taxon>
        <taxon>Neisseriales</taxon>
        <taxon>Chromobacteriaceae</taxon>
        <taxon>Aquitalea</taxon>
    </lineage>
</organism>
<sequence length="165" mass="18392">MKPGQGHTGASLYEKLLGNFQDGSSLHAWDENSQHLFSVMDNIRVILNSRQGAIKHLPDYGLPDLALIYRHLPASAHLLRQHIASTLLRYEPRLAHIDIQLLANAQHDVLGYELVCHLKQSGLVRFGSYFTPDHAVRLQLLGAADHHSRQTQATSLAARSIPRSP</sequence>
<dbReference type="EMBL" id="AP018823">
    <property type="protein sequence ID" value="BBF86436.1"/>
    <property type="molecule type" value="Genomic_DNA"/>
</dbReference>
<dbReference type="Gene3D" id="3.10.450.40">
    <property type="match status" value="1"/>
</dbReference>
<proteinExistence type="predicted"/>